<evidence type="ECO:0000313" key="1">
    <source>
        <dbReference type="EMBL" id="MBP2366866.1"/>
    </source>
</evidence>
<organism evidence="1 2">
    <name type="scientific">Pseudonocardia parietis</name>
    <dbReference type="NCBI Taxonomy" id="570936"/>
    <lineage>
        <taxon>Bacteria</taxon>
        <taxon>Bacillati</taxon>
        <taxon>Actinomycetota</taxon>
        <taxon>Actinomycetes</taxon>
        <taxon>Pseudonocardiales</taxon>
        <taxon>Pseudonocardiaceae</taxon>
        <taxon>Pseudonocardia</taxon>
    </lineage>
</organism>
<name>A0ABS4VSU5_9PSEU</name>
<gene>
    <name evidence="1" type="ORF">JOF36_002562</name>
</gene>
<keyword evidence="2" id="KW-1185">Reference proteome</keyword>
<proteinExistence type="predicted"/>
<dbReference type="Proteomes" id="UP001519295">
    <property type="component" value="Unassembled WGS sequence"/>
</dbReference>
<dbReference type="RefSeq" id="WP_210026966.1">
    <property type="nucleotide sequence ID" value="NZ_JAGINU010000001.1"/>
</dbReference>
<comment type="caution">
    <text evidence="1">The sequence shown here is derived from an EMBL/GenBank/DDBJ whole genome shotgun (WGS) entry which is preliminary data.</text>
</comment>
<protein>
    <submittedName>
        <fullName evidence="1">Uncharacterized protein</fullName>
    </submittedName>
</protein>
<evidence type="ECO:0000313" key="2">
    <source>
        <dbReference type="Proteomes" id="UP001519295"/>
    </source>
</evidence>
<sequence>MGMVGWRVGVLRPDAENVDWTGRGVAPSWSVARRGALDELHLLIAGEGQRLEFRVEVDGLPAVVFPALRDDGSVDLSGLDDVVPVERYESLQ</sequence>
<dbReference type="EMBL" id="JAGINU010000001">
    <property type="protein sequence ID" value="MBP2366866.1"/>
    <property type="molecule type" value="Genomic_DNA"/>
</dbReference>
<accession>A0ABS4VSU5</accession>
<reference evidence="1 2" key="1">
    <citation type="submission" date="2021-03" db="EMBL/GenBank/DDBJ databases">
        <title>Sequencing the genomes of 1000 actinobacteria strains.</title>
        <authorList>
            <person name="Klenk H.-P."/>
        </authorList>
    </citation>
    <scope>NUCLEOTIDE SEQUENCE [LARGE SCALE GENOMIC DNA]</scope>
    <source>
        <strain evidence="1 2">DSM 45256</strain>
    </source>
</reference>